<sequence>MKYQKGHRGLHSLQVNIWLDKLSPHPCLSHSFLAKIQTNLRNRLDHTLLLGICSPQPGLSWSGSHRVNSGDELFYTQSHLSLTQRPYHCSLTLALTNSSSTHKTNISLFSESRFWNWSFEVGGTAQTWARGSGIVLHAQFDKRDKVWLNTTLAGRCLQTTAGFMNGQSEHIVCRHPSSQSAGLFGEFNFSGGTGSALEFSNQSQATGESQNNAEYLTEFRQQSRDSEVVQEFSSVSFHALKRLEVLLYLEQADLLVQWQKSTARHFLTENVPQFLNLLQHASLLGQQELRSESCFFVLRSCRWWVSQRLSFFKHIFYLYIQTTCDSSRCVPGCEGQRLEALWREAVSLWTETVGEVLPVDSPQLLPLVRVFVTGLRVTVDVAGQQSYQWLESRLALALSGVRKRLTSVYKFSPRACMLSVNVPLPQLHWPGTNEAELVQTVLEEWLFKPLQSLASIRPTAELYRLKRKIMDSPFIYQALLVSDQFVVTYDNNVYELPSSCPLLLARSISADPFFTLILNPNINPFVLIEMNNNNISIQLNGQVKVNCHTLTTNTFFVDNVSLKDQQSLTLDGWLHGTSTGLMGTNDNEAGNDFVLPNGSYTKNHRTFISSWKITPDCSESPVKKDLFLSSVISPVSCDYLFSSLDSPLSSCFRVVDPSKFLSVCQKSFHKEAPCRLLLLLLMFAGRTTSLWRRLSSA</sequence>
<dbReference type="Proteomes" id="UP001460270">
    <property type="component" value="Unassembled WGS sequence"/>
</dbReference>
<dbReference type="PANTHER" id="PTHR37860">
    <property type="entry name" value="AGAP008810-PA"/>
    <property type="match status" value="1"/>
</dbReference>
<evidence type="ECO:0000313" key="1">
    <source>
        <dbReference type="EMBL" id="KAK7945813.1"/>
    </source>
</evidence>
<accession>A0AAW0QAQ3</accession>
<protein>
    <recommendedName>
        <fullName evidence="3">VWFD domain-containing protein</fullName>
    </recommendedName>
</protein>
<comment type="caution">
    <text evidence="1">The sequence shown here is derived from an EMBL/GenBank/DDBJ whole genome shotgun (WGS) entry which is preliminary data.</text>
</comment>
<dbReference type="AlphaFoldDB" id="A0AAW0QAQ3"/>
<keyword evidence="2" id="KW-1185">Reference proteome</keyword>
<evidence type="ECO:0000313" key="2">
    <source>
        <dbReference type="Proteomes" id="UP001460270"/>
    </source>
</evidence>
<proteinExistence type="predicted"/>
<reference evidence="2" key="1">
    <citation type="submission" date="2024-04" db="EMBL/GenBank/DDBJ databases">
        <title>Salinicola lusitanus LLJ914,a marine bacterium isolated from the Okinawa Trough.</title>
        <authorList>
            <person name="Li J."/>
        </authorList>
    </citation>
    <scope>NUCLEOTIDE SEQUENCE [LARGE SCALE GENOMIC DNA]</scope>
</reference>
<dbReference type="PANTHER" id="PTHR37860:SF2">
    <property type="entry name" value="VITELLOGENIN DOMAIN-CONTAINING PROTEIN"/>
    <property type="match status" value="1"/>
</dbReference>
<dbReference type="EMBL" id="JBBPFD010000001">
    <property type="protein sequence ID" value="KAK7945813.1"/>
    <property type="molecule type" value="Genomic_DNA"/>
</dbReference>
<organism evidence="1 2">
    <name type="scientific">Mugilogobius chulae</name>
    <name type="common">yellowstripe goby</name>
    <dbReference type="NCBI Taxonomy" id="88201"/>
    <lineage>
        <taxon>Eukaryota</taxon>
        <taxon>Metazoa</taxon>
        <taxon>Chordata</taxon>
        <taxon>Craniata</taxon>
        <taxon>Vertebrata</taxon>
        <taxon>Euteleostomi</taxon>
        <taxon>Actinopterygii</taxon>
        <taxon>Neopterygii</taxon>
        <taxon>Teleostei</taxon>
        <taxon>Neoteleostei</taxon>
        <taxon>Acanthomorphata</taxon>
        <taxon>Gobiaria</taxon>
        <taxon>Gobiiformes</taxon>
        <taxon>Gobioidei</taxon>
        <taxon>Gobiidae</taxon>
        <taxon>Gobionellinae</taxon>
        <taxon>Mugilogobius</taxon>
    </lineage>
</organism>
<gene>
    <name evidence="1" type="ORF">WMY93_001541</name>
</gene>
<name>A0AAW0QAQ3_9GOBI</name>
<evidence type="ECO:0008006" key="3">
    <source>
        <dbReference type="Google" id="ProtNLM"/>
    </source>
</evidence>